<proteinExistence type="inferred from homology"/>
<sequence>MKSVLITGCSSGFGLETAKLFLERGWRVVATMRTPSNDVLPPAPNLLLLKLDVTDPASIAEAISAAGDIDVLVNNAGIGWLNALEGTSIDTARRIFETNTFGTMAMCQAILPQFRDRTSGTIVNVTSTVTLKSLPLLSIYTASKAAVNAFSESFAIEVQPFNIKVKIVLPGLAPDTQFGANAFAQMPEGLNFPEPYAELGQAVMAGFSGPHEEITRAIDVAEAVWEAATNDAAPGRIPAGADAVTVFNEA</sequence>
<dbReference type="Proteomes" id="UP000708298">
    <property type="component" value="Unassembled WGS sequence"/>
</dbReference>
<dbReference type="InterPro" id="IPR051911">
    <property type="entry name" value="SDR_oxidoreductase"/>
</dbReference>
<protein>
    <submittedName>
        <fullName evidence="4">SDR family oxidoreductase</fullName>
    </submittedName>
</protein>
<dbReference type="PRINTS" id="PR00080">
    <property type="entry name" value="SDRFAMILY"/>
</dbReference>
<dbReference type="Gene3D" id="3.40.50.720">
    <property type="entry name" value="NAD(P)-binding Rossmann-like Domain"/>
    <property type="match status" value="1"/>
</dbReference>
<dbReference type="PANTHER" id="PTHR43976:SF16">
    <property type="entry name" value="SHORT-CHAIN DEHYDROGENASE_REDUCTASE FAMILY PROTEIN"/>
    <property type="match status" value="1"/>
</dbReference>
<dbReference type="InterPro" id="IPR002347">
    <property type="entry name" value="SDR_fam"/>
</dbReference>
<accession>A0A963YTI3</accession>
<dbReference type="PRINTS" id="PR00081">
    <property type="entry name" value="GDHRDH"/>
</dbReference>
<organism evidence="4 5">
    <name type="scientific">Acidisoma silvae</name>
    <dbReference type="NCBI Taxonomy" id="2802396"/>
    <lineage>
        <taxon>Bacteria</taxon>
        <taxon>Pseudomonadati</taxon>
        <taxon>Pseudomonadota</taxon>
        <taxon>Alphaproteobacteria</taxon>
        <taxon>Acetobacterales</taxon>
        <taxon>Acidocellaceae</taxon>
        <taxon>Acidisoma</taxon>
    </lineage>
</organism>
<evidence type="ECO:0000256" key="3">
    <source>
        <dbReference type="RuleBase" id="RU000363"/>
    </source>
</evidence>
<gene>
    <name evidence="4" type="ORF">ASILVAE211_13830</name>
</gene>
<keyword evidence="2" id="KW-0560">Oxidoreductase</keyword>
<dbReference type="AlphaFoldDB" id="A0A963YTI3"/>
<name>A0A963YTI3_9PROT</name>
<evidence type="ECO:0000313" key="4">
    <source>
        <dbReference type="EMBL" id="MCB8876267.1"/>
    </source>
</evidence>
<evidence type="ECO:0000313" key="5">
    <source>
        <dbReference type="Proteomes" id="UP000708298"/>
    </source>
</evidence>
<reference evidence="4" key="2">
    <citation type="submission" date="2021-01" db="EMBL/GenBank/DDBJ databases">
        <authorList>
            <person name="Mieszkin S."/>
            <person name="Pouder E."/>
            <person name="Alain K."/>
        </authorList>
    </citation>
    <scope>NUCLEOTIDE SEQUENCE</scope>
    <source>
        <strain evidence="4">HW T2.11</strain>
    </source>
</reference>
<dbReference type="InterPro" id="IPR036291">
    <property type="entry name" value="NAD(P)-bd_dom_sf"/>
</dbReference>
<dbReference type="PANTHER" id="PTHR43976">
    <property type="entry name" value="SHORT CHAIN DEHYDROGENASE"/>
    <property type="match status" value="1"/>
</dbReference>
<dbReference type="GO" id="GO:0016491">
    <property type="term" value="F:oxidoreductase activity"/>
    <property type="evidence" value="ECO:0007669"/>
    <property type="project" value="UniProtKB-KW"/>
</dbReference>
<keyword evidence="5" id="KW-1185">Reference proteome</keyword>
<dbReference type="Pfam" id="PF00106">
    <property type="entry name" value="adh_short"/>
    <property type="match status" value="1"/>
</dbReference>
<dbReference type="PROSITE" id="PS00061">
    <property type="entry name" value="ADH_SHORT"/>
    <property type="match status" value="1"/>
</dbReference>
<comment type="similarity">
    <text evidence="1 3">Belongs to the short-chain dehydrogenases/reductases (SDR) family.</text>
</comment>
<comment type="caution">
    <text evidence="4">The sequence shown here is derived from an EMBL/GenBank/DDBJ whole genome shotgun (WGS) entry which is preliminary data.</text>
</comment>
<evidence type="ECO:0000256" key="1">
    <source>
        <dbReference type="ARBA" id="ARBA00006484"/>
    </source>
</evidence>
<evidence type="ECO:0000256" key="2">
    <source>
        <dbReference type="ARBA" id="ARBA00023002"/>
    </source>
</evidence>
<dbReference type="CDD" id="cd05374">
    <property type="entry name" value="17beta-HSD-like_SDR_c"/>
    <property type="match status" value="1"/>
</dbReference>
<dbReference type="EMBL" id="JAESVB010000005">
    <property type="protein sequence ID" value="MCB8876267.1"/>
    <property type="molecule type" value="Genomic_DNA"/>
</dbReference>
<dbReference type="SUPFAM" id="SSF51735">
    <property type="entry name" value="NAD(P)-binding Rossmann-fold domains"/>
    <property type="match status" value="1"/>
</dbReference>
<dbReference type="RefSeq" id="WP_227321918.1">
    <property type="nucleotide sequence ID" value="NZ_JAESVB010000005.1"/>
</dbReference>
<dbReference type="InterPro" id="IPR020904">
    <property type="entry name" value="Sc_DH/Rdtase_CS"/>
</dbReference>
<reference evidence="4" key="1">
    <citation type="journal article" date="2021" name="Microorganisms">
        <title>Acidisoma silvae sp. nov. and Acidisomacellulosilytica sp. nov., Two Acidophilic Bacteria Isolated from Decaying Wood, Hydrolyzing Cellulose and Producing Poly-3-hydroxybutyrate.</title>
        <authorList>
            <person name="Mieszkin S."/>
            <person name="Pouder E."/>
            <person name="Uroz S."/>
            <person name="Simon-Colin C."/>
            <person name="Alain K."/>
        </authorList>
    </citation>
    <scope>NUCLEOTIDE SEQUENCE</scope>
    <source>
        <strain evidence="4">HW T2.11</strain>
    </source>
</reference>